<dbReference type="InterPro" id="IPR011051">
    <property type="entry name" value="RmlC_Cupin_sf"/>
</dbReference>
<sequence length="128" mass="14190">MPKHIPSEHYTSNPYEIVPNAHVHPDVEHHDHPEDTERYLLPAVFSSEKGFTILGKYPGPGVYYIVEGEGQYEDTMKSGSSTIVKAGSVIHVEEGSILRWHGKPGVKGFAVFHVPVAVKSLDEFVVPE</sequence>
<accession>A0A8H7XTX8</accession>
<protein>
    <submittedName>
        <fullName evidence="1">Uncharacterized protein</fullName>
    </submittedName>
</protein>
<gene>
    <name evidence="1" type="ORF">JR316_007279</name>
</gene>
<name>A0A8H7XTX8_PSICU</name>
<dbReference type="Gene3D" id="2.60.120.10">
    <property type="entry name" value="Jelly Rolls"/>
    <property type="match status" value="1"/>
</dbReference>
<dbReference type="AlphaFoldDB" id="A0A8H7XTX8"/>
<dbReference type="EMBL" id="JAFIQS010000007">
    <property type="protein sequence ID" value="KAG5166942.1"/>
    <property type="molecule type" value="Genomic_DNA"/>
</dbReference>
<proteinExistence type="predicted"/>
<dbReference type="SUPFAM" id="SSF51182">
    <property type="entry name" value="RmlC-like cupins"/>
    <property type="match status" value="1"/>
</dbReference>
<reference evidence="1" key="1">
    <citation type="submission" date="2021-02" db="EMBL/GenBank/DDBJ databases">
        <title>Psilocybe cubensis genome.</title>
        <authorList>
            <person name="Mckernan K.J."/>
            <person name="Crawford S."/>
            <person name="Trippe A."/>
            <person name="Kane L.T."/>
            <person name="Mclaughlin S."/>
        </authorList>
    </citation>
    <scope>NUCLEOTIDE SEQUENCE [LARGE SCALE GENOMIC DNA]</scope>
    <source>
        <strain evidence="1">MGC-MH-2018</strain>
    </source>
</reference>
<dbReference type="OrthoDB" id="3121218at2759"/>
<organism evidence="1">
    <name type="scientific">Psilocybe cubensis</name>
    <name type="common">Psychedelic mushroom</name>
    <name type="synonym">Stropharia cubensis</name>
    <dbReference type="NCBI Taxonomy" id="181762"/>
    <lineage>
        <taxon>Eukaryota</taxon>
        <taxon>Fungi</taxon>
        <taxon>Dikarya</taxon>
        <taxon>Basidiomycota</taxon>
        <taxon>Agaricomycotina</taxon>
        <taxon>Agaricomycetes</taxon>
        <taxon>Agaricomycetidae</taxon>
        <taxon>Agaricales</taxon>
        <taxon>Agaricineae</taxon>
        <taxon>Strophariaceae</taxon>
        <taxon>Psilocybe</taxon>
    </lineage>
</organism>
<evidence type="ECO:0000313" key="1">
    <source>
        <dbReference type="EMBL" id="KAG5166942.1"/>
    </source>
</evidence>
<dbReference type="InterPro" id="IPR014710">
    <property type="entry name" value="RmlC-like_jellyroll"/>
</dbReference>
<comment type="caution">
    <text evidence="1">The sequence shown here is derived from an EMBL/GenBank/DDBJ whole genome shotgun (WGS) entry which is preliminary data.</text>
</comment>